<evidence type="ECO:0000313" key="4">
    <source>
        <dbReference type="Proteomes" id="UP000235672"/>
    </source>
</evidence>
<keyword evidence="4" id="KW-1185">Reference proteome</keyword>
<dbReference type="Proteomes" id="UP000235672">
    <property type="component" value="Unassembled WGS sequence"/>
</dbReference>
<dbReference type="InterPro" id="IPR003034">
    <property type="entry name" value="SAP_dom"/>
</dbReference>
<feature type="domain" description="SAP" evidence="2">
    <location>
        <begin position="90"/>
        <end position="124"/>
    </location>
</feature>
<protein>
    <recommendedName>
        <fullName evidence="2">SAP domain-containing protein</fullName>
    </recommendedName>
</protein>
<feature type="compositionally biased region" description="Low complexity" evidence="1">
    <location>
        <begin position="361"/>
        <end position="380"/>
    </location>
</feature>
<evidence type="ECO:0000256" key="1">
    <source>
        <dbReference type="SAM" id="MobiDB-lite"/>
    </source>
</evidence>
<sequence length="447" mass="46328">MHRNSVSIGTLSSGCRDCSGSCRLPFLTAKSTEAGLTGFLSYTATFSPSSLGISSLTSLLHDRPPPSQRTVVSFIHSSGSSNPHFHKIVSSKLNVSDLVSELGEFKLPTDGLKADLQARLQLAYLGLLAPEHEEEIASRFGLSKAGLDKKCKELGVVGDNKAKATMQVNRRAAIMKFLGIGVGVGVGAVAGRAMEGVVETPTSSTIAVTELANALPNVNTPLTIASAAALSAAAPFAAELARSFGPPSTSTSILPPAPVSTVSTTPAPLATPAAVAVAAPEPTASTTVNIPTALYQEIRRLAGIQEIPSVTVVARTPSPSSSQSPSATLAPVSLAPSPAPAPAAASGPSPSPSPSPPLLPTPCSSSLSQPISISDSSSMYRSHHPPSRHYRPTHHQGRRHIPDLDRDLDYHGSTSSYSSEIIYILSDRLYQAKGRVMGRLDASQGGR</sequence>
<dbReference type="PROSITE" id="PS51257">
    <property type="entry name" value="PROKAR_LIPOPROTEIN"/>
    <property type="match status" value="1"/>
</dbReference>
<feature type="compositionally biased region" description="Low complexity" evidence="1">
    <location>
        <begin position="317"/>
        <end position="348"/>
    </location>
</feature>
<proteinExistence type="predicted"/>
<feature type="compositionally biased region" description="Pro residues" evidence="1">
    <location>
        <begin position="349"/>
        <end position="360"/>
    </location>
</feature>
<reference evidence="3 4" key="1">
    <citation type="submission" date="2016-05" db="EMBL/GenBank/DDBJ databases">
        <title>A degradative enzymes factory behind the ericoid mycorrhizal symbiosis.</title>
        <authorList>
            <consortium name="DOE Joint Genome Institute"/>
            <person name="Martino E."/>
            <person name="Morin E."/>
            <person name="Grelet G."/>
            <person name="Kuo A."/>
            <person name="Kohler A."/>
            <person name="Daghino S."/>
            <person name="Barry K."/>
            <person name="Choi C."/>
            <person name="Cichocki N."/>
            <person name="Clum A."/>
            <person name="Copeland A."/>
            <person name="Hainaut M."/>
            <person name="Haridas S."/>
            <person name="Labutti K."/>
            <person name="Lindquist E."/>
            <person name="Lipzen A."/>
            <person name="Khouja H.-R."/>
            <person name="Murat C."/>
            <person name="Ohm R."/>
            <person name="Olson A."/>
            <person name="Spatafora J."/>
            <person name="Veneault-Fourrey C."/>
            <person name="Henrissat B."/>
            <person name="Grigoriev I."/>
            <person name="Martin F."/>
            <person name="Perotto S."/>
        </authorList>
    </citation>
    <scope>NUCLEOTIDE SEQUENCE [LARGE SCALE GENOMIC DNA]</scope>
    <source>
        <strain evidence="3 4">UAMH 7357</strain>
    </source>
</reference>
<feature type="compositionally biased region" description="Basic residues" evidence="1">
    <location>
        <begin position="381"/>
        <end position="399"/>
    </location>
</feature>
<feature type="region of interest" description="Disordered" evidence="1">
    <location>
        <begin position="315"/>
        <end position="404"/>
    </location>
</feature>
<dbReference type="Pfam" id="PF02037">
    <property type="entry name" value="SAP"/>
    <property type="match status" value="1"/>
</dbReference>
<evidence type="ECO:0000259" key="2">
    <source>
        <dbReference type="SMART" id="SM00513"/>
    </source>
</evidence>
<evidence type="ECO:0000313" key="3">
    <source>
        <dbReference type="EMBL" id="PMD12828.1"/>
    </source>
</evidence>
<organism evidence="3 4">
    <name type="scientific">Hyaloscypha hepaticicola</name>
    <dbReference type="NCBI Taxonomy" id="2082293"/>
    <lineage>
        <taxon>Eukaryota</taxon>
        <taxon>Fungi</taxon>
        <taxon>Dikarya</taxon>
        <taxon>Ascomycota</taxon>
        <taxon>Pezizomycotina</taxon>
        <taxon>Leotiomycetes</taxon>
        <taxon>Helotiales</taxon>
        <taxon>Hyaloscyphaceae</taxon>
        <taxon>Hyaloscypha</taxon>
    </lineage>
</organism>
<accession>A0A2J6PFM5</accession>
<dbReference type="AlphaFoldDB" id="A0A2J6PFM5"/>
<dbReference type="InterPro" id="IPR036361">
    <property type="entry name" value="SAP_dom_sf"/>
</dbReference>
<dbReference type="EMBL" id="KZ613541">
    <property type="protein sequence ID" value="PMD12828.1"/>
    <property type="molecule type" value="Genomic_DNA"/>
</dbReference>
<dbReference type="SMART" id="SM00513">
    <property type="entry name" value="SAP"/>
    <property type="match status" value="1"/>
</dbReference>
<name>A0A2J6PFM5_9HELO</name>
<gene>
    <name evidence="3" type="ORF">NA56DRAFT_666037</name>
</gene>
<dbReference type="Gene3D" id="1.10.720.30">
    <property type="entry name" value="SAP domain"/>
    <property type="match status" value="1"/>
</dbReference>